<protein>
    <recommendedName>
        <fullName evidence="1">AAA+ ATPase domain-containing protein</fullName>
    </recommendedName>
</protein>
<dbReference type="InterPro" id="IPR003593">
    <property type="entry name" value="AAA+_ATPase"/>
</dbReference>
<accession>A0A291QJ01</accession>
<organism evidence="2 3">
    <name type="scientific">Streptomyces formicae</name>
    <dbReference type="NCBI Taxonomy" id="1616117"/>
    <lineage>
        <taxon>Bacteria</taxon>
        <taxon>Bacillati</taxon>
        <taxon>Actinomycetota</taxon>
        <taxon>Actinomycetes</taxon>
        <taxon>Kitasatosporales</taxon>
        <taxon>Streptomycetaceae</taxon>
        <taxon>Streptomyces</taxon>
    </lineage>
</organism>
<evidence type="ECO:0000313" key="2">
    <source>
        <dbReference type="EMBL" id="ATL31486.1"/>
    </source>
</evidence>
<gene>
    <name evidence="2" type="ORF">KY5_6468c</name>
</gene>
<dbReference type="RefSeq" id="WP_098245609.1">
    <property type="nucleotide sequence ID" value="NZ_CP022685.1"/>
</dbReference>
<feature type="domain" description="AAA+ ATPase" evidence="1">
    <location>
        <begin position="37"/>
        <end position="331"/>
    </location>
</feature>
<reference evidence="2 3" key="1">
    <citation type="submission" date="2017-08" db="EMBL/GenBank/DDBJ databases">
        <title>Complete Genome Sequence of Streptomyces formicae KY5, the formicamycin producer.</title>
        <authorList>
            <person name="Holmes N.A."/>
            <person name="Devine R."/>
            <person name="Qin Z."/>
            <person name="Seipke R.F."/>
            <person name="Wilkinson B."/>
            <person name="Hutchings M.I."/>
        </authorList>
    </citation>
    <scope>NUCLEOTIDE SEQUENCE [LARGE SCALE GENOMIC DNA]</scope>
    <source>
        <strain evidence="2 3">KY5</strain>
    </source>
</reference>
<dbReference type="SMART" id="SM00382">
    <property type="entry name" value="AAA"/>
    <property type="match status" value="1"/>
</dbReference>
<dbReference type="Proteomes" id="UP000221011">
    <property type="component" value="Chromosome"/>
</dbReference>
<dbReference type="AlphaFoldDB" id="A0A291QJ01"/>
<sequence length="683" mass="74318">MSRLYGRGVLLDDLVPRLVGCRREQEHEDVDQVHRDDPPALLLTGPHGSGRTAVLDTLYRSYRTRVPVAEVDCARARESASGEALVANTSPGADFLIDAARGLCAPVAGERKRLRLPRLWTGLVAVVAWRFGDAKEQEAAQDRVRRLLVGGGLAAEGSTPVANWVRDVNADLPNVLDREELQPVVDASVQLFTERYLTKKEADGVLSFYRGRPGVRQGEAPLFALSRAFHQGDDLRGVAEATLAAALLEDLRARYDTRWMRFNRPPRPLLLLDNAQSAPGALLLNQLLTHRAKGARDPLVVVAAARGSARHRSRPDATELTLEQVTGGAADWRRPETGTPSAGLITVELPPLGRDDIVAMLSDAAPSLRGELPRVVRRFTQGSPLGCGLLTEAVRAQPSSAATPGLDVGALRLNGQSVTRQIAARLVPDPELRRNLTLFSLAHDNAAARALATTYLSADPDRMAVETARAHLRAEYGAQAPRPFVTDPFLRAVLVLELRRQRAQSTPSVPTWYGLHQLLHDYHESAGQPVDALHHALAGGNAGHVVTRLYERFASTDTAEHWLHGLWHVASAPHPPPRATWAADCRDKASGKSGTEPAEDDVLRSIRRLLHAVWMAADPLTAPDEKLCDRIRFDLELLSGRHATGAGTLFDAAQEWHDALRELRTPSSALPAPGPEGSQGELH</sequence>
<evidence type="ECO:0000259" key="1">
    <source>
        <dbReference type="SMART" id="SM00382"/>
    </source>
</evidence>
<dbReference type="SUPFAM" id="SSF52540">
    <property type="entry name" value="P-loop containing nucleoside triphosphate hydrolases"/>
    <property type="match status" value="1"/>
</dbReference>
<proteinExistence type="predicted"/>
<keyword evidence="3" id="KW-1185">Reference proteome</keyword>
<dbReference type="EMBL" id="CP022685">
    <property type="protein sequence ID" value="ATL31486.1"/>
    <property type="molecule type" value="Genomic_DNA"/>
</dbReference>
<name>A0A291QJ01_9ACTN</name>
<dbReference type="InterPro" id="IPR027417">
    <property type="entry name" value="P-loop_NTPase"/>
</dbReference>
<dbReference type="KEGG" id="sfk:KY5_6468c"/>
<evidence type="ECO:0000313" key="3">
    <source>
        <dbReference type="Proteomes" id="UP000221011"/>
    </source>
</evidence>